<dbReference type="GO" id="GO:0008270">
    <property type="term" value="F:zinc ion binding"/>
    <property type="evidence" value="ECO:0007669"/>
    <property type="project" value="UniProtKB-KW"/>
</dbReference>
<gene>
    <name evidence="7" type="ORF">OIDMADRAFT_110181</name>
</gene>
<keyword evidence="5" id="KW-0175">Coiled coil</keyword>
<name>A0A0C3HI52_OIDMZ</name>
<dbReference type="InParanoid" id="A0A0C3HI52"/>
<evidence type="ECO:0000256" key="5">
    <source>
        <dbReference type="SAM" id="Coils"/>
    </source>
</evidence>
<evidence type="ECO:0000256" key="3">
    <source>
        <dbReference type="ARBA" id="ARBA00022786"/>
    </source>
</evidence>
<dbReference type="AlphaFoldDB" id="A0A0C3HI52"/>
<dbReference type="STRING" id="913774.A0A0C3HI52"/>
<keyword evidence="1" id="KW-0479">Metal-binding</keyword>
<sequence>MPPRCCGQPVPTSIIKTVYSREDQLIFMRSVLLFSTPKSMRIFCPNETCAEFIPPSDRINPKRPFDVVCRKCSTAVCSICKEDAHGFAELCPADREYDSRMRMEGSAPSRRCYSCRDLVDASDGCGCIYCHCNAEFCFTCGAVWDSVIGCPNYCNSEEELERRRLEEKERIATLERERVEREEAEREEAAQKMAAELRTRESEELRGLRAKQINQRDRFCAFEKKTKFLMFSRHGQTRVETLDRQGQLKAKMKVKHARTSIHLEDRQVAAEMELRATLKQSERSVRIRLRHMEAYCDGLGRAASGSNPARVVTERDLRELGQVYNVKDDMERLHQAKINVMRDKQAKQMEQLLERQEQELEALAAKHAGELETLELGFEAEVKELLRVFAERRDRLSKRWNIAEEIERKRLEDETTLTFAPMSAVEWPDLESEEAKKDGLSVMLEIE</sequence>
<dbReference type="Gene3D" id="1.20.120.1750">
    <property type="match status" value="1"/>
</dbReference>
<keyword evidence="4" id="KW-0862">Zinc</keyword>
<dbReference type="EMBL" id="KN832870">
    <property type="protein sequence ID" value="KIN07876.1"/>
    <property type="molecule type" value="Genomic_DNA"/>
</dbReference>
<feature type="domain" description="IBR" evidence="6">
    <location>
        <begin position="38"/>
        <end position="86"/>
    </location>
</feature>
<dbReference type="HOGENOM" id="CLU_025203_0_0_1"/>
<evidence type="ECO:0000313" key="7">
    <source>
        <dbReference type="EMBL" id="KIN07876.1"/>
    </source>
</evidence>
<evidence type="ECO:0000259" key="6">
    <source>
        <dbReference type="Pfam" id="PF01485"/>
    </source>
</evidence>
<keyword evidence="3" id="KW-0833">Ubl conjugation pathway</keyword>
<evidence type="ECO:0000256" key="4">
    <source>
        <dbReference type="ARBA" id="ARBA00022833"/>
    </source>
</evidence>
<feature type="coiled-coil region" evidence="5">
    <location>
        <begin position="339"/>
        <end position="373"/>
    </location>
</feature>
<dbReference type="Proteomes" id="UP000054321">
    <property type="component" value="Unassembled WGS sequence"/>
</dbReference>
<dbReference type="Pfam" id="PF01485">
    <property type="entry name" value="IBR"/>
    <property type="match status" value="1"/>
</dbReference>
<evidence type="ECO:0000313" key="8">
    <source>
        <dbReference type="Proteomes" id="UP000054321"/>
    </source>
</evidence>
<dbReference type="InterPro" id="IPR002867">
    <property type="entry name" value="IBR_dom"/>
</dbReference>
<protein>
    <recommendedName>
        <fullName evidence="6">IBR domain-containing protein</fullName>
    </recommendedName>
</protein>
<reference evidence="8" key="2">
    <citation type="submission" date="2015-01" db="EMBL/GenBank/DDBJ databases">
        <title>Evolutionary Origins and Diversification of the Mycorrhizal Mutualists.</title>
        <authorList>
            <consortium name="DOE Joint Genome Institute"/>
            <consortium name="Mycorrhizal Genomics Consortium"/>
            <person name="Kohler A."/>
            <person name="Kuo A."/>
            <person name="Nagy L.G."/>
            <person name="Floudas D."/>
            <person name="Copeland A."/>
            <person name="Barry K.W."/>
            <person name="Cichocki N."/>
            <person name="Veneault-Fourrey C."/>
            <person name="LaButti K."/>
            <person name="Lindquist E.A."/>
            <person name="Lipzen A."/>
            <person name="Lundell T."/>
            <person name="Morin E."/>
            <person name="Murat C."/>
            <person name="Riley R."/>
            <person name="Ohm R."/>
            <person name="Sun H."/>
            <person name="Tunlid A."/>
            <person name="Henrissat B."/>
            <person name="Grigoriev I.V."/>
            <person name="Hibbett D.S."/>
            <person name="Martin F."/>
        </authorList>
    </citation>
    <scope>NUCLEOTIDE SEQUENCE [LARGE SCALE GENOMIC DNA]</scope>
    <source>
        <strain evidence="8">Zn</strain>
    </source>
</reference>
<accession>A0A0C3HI52</accession>
<keyword evidence="8" id="KW-1185">Reference proteome</keyword>
<dbReference type="CDD" id="cd20335">
    <property type="entry name" value="BRcat_RBR"/>
    <property type="match status" value="1"/>
</dbReference>
<evidence type="ECO:0000256" key="2">
    <source>
        <dbReference type="ARBA" id="ARBA00022771"/>
    </source>
</evidence>
<reference evidence="7 8" key="1">
    <citation type="submission" date="2014-04" db="EMBL/GenBank/DDBJ databases">
        <authorList>
            <consortium name="DOE Joint Genome Institute"/>
            <person name="Kuo A."/>
            <person name="Martino E."/>
            <person name="Perotto S."/>
            <person name="Kohler A."/>
            <person name="Nagy L.G."/>
            <person name="Floudas D."/>
            <person name="Copeland A."/>
            <person name="Barry K.W."/>
            <person name="Cichocki N."/>
            <person name="Veneault-Fourrey C."/>
            <person name="LaButti K."/>
            <person name="Lindquist E.A."/>
            <person name="Lipzen A."/>
            <person name="Lundell T."/>
            <person name="Morin E."/>
            <person name="Murat C."/>
            <person name="Sun H."/>
            <person name="Tunlid A."/>
            <person name="Henrissat B."/>
            <person name="Grigoriev I.V."/>
            <person name="Hibbett D.S."/>
            <person name="Martin F."/>
            <person name="Nordberg H.P."/>
            <person name="Cantor M.N."/>
            <person name="Hua S.X."/>
        </authorList>
    </citation>
    <scope>NUCLEOTIDE SEQUENCE [LARGE SCALE GENOMIC DNA]</scope>
    <source>
        <strain evidence="7 8">Zn</strain>
    </source>
</reference>
<organism evidence="7 8">
    <name type="scientific">Oidiodendron maius (strain Zn)</name>
    <dbReference type="NCBI Taxonomy" id="913774"/>
    <lineage>
        <taxon>Eukaryota</taxon>
        <taxon>Fungi</taxon>
        <taxon>Dikarya</taxon>
        <taxon>Ascomycota</taxon>
        <taxon>Pezizomycotina</taxon>
        <taxon>Leotiomycetes</taxon>
        <taxon>Leotiomycetes incertae sedis</taxon>
        <taxon>Myxotrichaceae</taxon>
        <taxon>Oidiodendron</taxon>
    </lineage>
</organism>
<keyword evidence="2" id="KW-0863">Zinc-finger</keyword>
<dbReference type="OrthoDB" id="9977870at2759"/>
<dbReference type="SUPFAM" id="SSF57850">
    <property type="entry name" value="RING/U-box"/>
    <property type="match status" value="1"/>
</dbReference>
<feature type="coiled-coil region" evidence="5">
    <location>
        <begin position="155"/>
        <end position="199"/>
    </location>
</feature>
<evidence type="ECO:0000256" key="1">
    <source>
        <dbReference type="ARBA" id="ARBA00022723"/>
    </source>
</evidence>
<proteinExistence type="predicted"/>